<name>A0A173RCR1_9FIRM</name>
<dbReference type="RefSeq" id="WP_055261126.1">
    <property type="nucleotide sequence ID" value="NZ_CYXV01000002.1"/>
</dbReference>
<reference evidence="1 2" key="1">
    <citation type="submission" date="2015-09" db="EMBL/GenBank/DDBJ databases">
        <authorList>
            <consortium name="Pathogen Informatics"/>
        </authorList>
    </citation>
    <scope>NUCLEOTIDE SEQUENCE [LARGE SCALE GENOMIC DNA]</scope>
    <source>
        <strain evidence="1 2">2789STDY5608863</strain>
    </source>
</reference>
<gene>
    <name evidence="1" type="ORF">ERS852420_00455</name>
</gene>
<dbReference type="Proteomes" id="UP000095495">
    <property type="component" value="Unassembled WGS sequence"/>
</dbReference>
<dbReference type="AlphaFoldDB" id="A0A173RCR1"/>
<sequence>MEEKRYRLLDEEGKVAIVKKDKDRYIGLDELAQHIAMNIVDDYQSILDGDKKIEDTNIELSVKVLTAIFPVIKTC</sequence>
<evidence type="ECO:0000313" key="1">
    <source>
        <dbReference type="EMBL" id="CUM75671.1"/>
    </source>
</evidence>
<accession>A0A173RCR1</accession>
<dbReference type="EMBL" id="CYXV01000002">
    <property type="protein sequence ID" value="CUM75671.1"/>
    <property type="molecule type" value="Genomic_DNA"/>
</dbReference>
<organism evidence="1 2">
    <name type="scientific">Roseburia faecis</name>
    <dbReference type="NCBI Taxonomy" id="301302"/>
    <lineage>
        <taxon>Bacteria</taxon>
        <taxon>Bacillati</taxon>
        <taxon>Bacillota</taxon>
        <taxon>Clostridia</taxon>
        <taxon>Lachnospirales</taxon>
        <taxon>Lachnospiraceae</taxon>
        <taxon>Roseburia</taxon>
    </lineage>
</organism>
<protein>
    <submittedName>
        <fullName evidence="1">Uncharacterized protein</fullName>
    </submittedName>
</protein>
<proteinExistence type="predicted"/>
<evidence type="ECO:0000313" key="2">
    <source>
        <dbReference type="Proteomes" id="UP000095495"/>
    </source>
</evidence>